<sequence>MTSEAEVWLAGEVRDHLHDFGAVGLYELVWLLRGSSFGLADDDAVEVARRVARGVLAGGAVGIYRLAWPGAAVVDGPLDPQVLSSAEAWQEGERYLALVEGGGR</sequence>
<reference evidence="1 2" key="1">
    <citation type="submission" date="2021-01" db="EMBL/GenBank/DDBJ databases">
        <title>Whole genome shotgun sequence of Asanoa siamensis NBRC 107932.</title>
        <authorList>
            <person name="Komaki H."/>
            <person name="Tamura T."/>
        </authorList>
    </citation>
    <scope>NUCLEOTIDE SEQUENCE [LARGE SCALE GENOMIC DNA]</scope>
    <source>
        <strain evidence="1 2">NBRC 107932</strain>
    </source>
</reference>
<gene>
    <name evidence="1" type="ORF">Asi02nite_23300</name>
</gene>
<keyword evidence="2" id="KW-1185">Reference proteome</keyword>
<evidence type="ECO:0000313" key="2">
    <source>
        <dbReference type="Proteomes" id="UP000604117"/>
    </source>
</evidence>
<dbReference type="RefSeq" id="WP_203712453.1">
    <property type="nucleotide sequence ID" value="NZ_BONE01000014.1"/>
</dbReference>
<dbReference type="EMBL" id="BONE01000014">
    <property type="protein sequence ID" value="GIF72812.1"/>
    <property type="molecule type" value="Genomic_DNA"/>
</dbReference>
<proteinExistence type="predicted"/>
<protein>
    <submittedName>
        <fullName evidence="1">Uncharacterized protein</fullName>
    </submittedName>
</protein>
<evidence type="ECO:0000313" key="1">
    <source>
        <dbReference type="EMBL" id="GIF72812.1"/>
    </source>
</evidence>
<comment type="caution">
    <text evidence="1">The sequence shown here is derived from an EMBL/GenBank/DDBJ whole genome shotgun (WGS) entry which is preliminary data.</text>
</comment>
<dbReference type="Proteomes" id="UP000604117">
    <property type="component" value="Unassembled WGS sequence"/>
</dbReference>
<organism evidence="1 2">
    <name type="scientific">Asanoa siamensis</name>
    <dbReference type="NCBI Taxonomy" id="926357"/>
    <lineage>
        <taxon>Bacteria</taxon>
        <taxon>Bacillati</taxon>
        <taxon>Actinomycetota</taxon>
        <taxon>Actinomycetes</taxon>
        <taxon>Micromonosporales</taxon>
        <taxon>Micromonosporaceae</taxon>
        <taxon>Asanoa</taxon>
    </lineage>
</organism>
<name>A0ABQ4CNE9_9ACTN</name>
<accession>A0ABQ4CNE9</accession>